<proteinExistence type="predicted"/>
<feature type="transmembrane region" description="Helical" evidence="1">
    <location>
        <begin position="55"/>
        <end position="72"/>
    </location>
</feature>
<evidence type="ECO:0000313" key="2">
    <source>
        <dbReference type="EMBL" id="QCZ95080.1"/>
    </source>
</evidence>
<keyword evidence="3" id="KW-1185">Reference proteome</keyword>
<organism evidence="2 3">
    <name type="scientific">Salinimonas iocasae</name>
    <dbReference type="NCBI Taxonomy" id="2572577"/>
    <lineage>
        <taxon>Bacteria</taxon>
        <taxon>Pseudomonadati</taxon>
        <taxon>Pseudomonadota</taxon>
        <taxon>Gammaproteobacteria</taxon>
        <taxon>Alteromonadales</taxon>
        <taxon>Alteromonadaceae</taxon>
        <taxon>Alteromonas/Salinimonas group</taxon>
        <taxon>Salinimonas</taxon>
    </lineage>
</organism>
<dbReference type="Proteomes" id="UP000304912">
    <property type="component" value="Chromosome"/>
</dbReference>
<evidence type="ECO:0000313" key="3">
    <source>
        <dbReference type="Proteomes" id="UP000304912"/>
    </source>
</evidence>
<dbReference type="KEGG" id="salk:FBQ74_17070"/>
<keyword evidence="1" id="KW-0812">Transmembrane</keyword>
<feature type="transmembrane region" description="Helical" evidence="1">
    <location>
        <begin position="103"/>
        <end position="121"/>
    </location>
</feature>
<accession>A0A5B7YIB8</accession>
<dbReference type="EMBL" id="CP039852">
    <property type="protein sequence ID" value="QCZ95080.1"/>
    <property type="molecule type" value="Genomic_DNA"/>
</dbReference>
<gene>
    <name evidence="2" type="ORF">FBQ74_17070</name>
</gene>
<feature type="transmembrane region" description="Helical" evidence="1">
    <location>
        <begin position="141"/>
        <end position="161"/>
    </location>
</feature>
<evidence type="ECO:0000256" key="1">
    <source>
        <dbReference type="SAM" id="Phobius"/>
    </source>
</evidence>
<name>A0A5B7YIB8_9ALTE</name>
<reference evidence="2 3" key="1">
    <citation type="submission" date="2019-04" db="EMBL/GenBank/DDBJ databases">
        <title>Salinimonas iocasae sp. nov., a halophilic bacterium isolated from the outer tube casing of tubeworms in Okinawa Trough.</title>
        <authorList>
            <person name="Zhang H."/>
            <person name="Wang H."/>
            <person name="Li C."/>
        </authorList>
    </citation>
    <scope>NUCLEOTIDE SEQUENCE [LARGE SCALE GENOMIC DNA]</scope>
    <source>
        <strain evidence="2 3">KX18D6</strain>
    </source>
</reference>
<dbReference type="OrthoDB" id="9958622at2"/>
<keyword evidence="1" id="KW-0472">Membrane</keyword>
<feature type="transmembrane region" description="Helical" evidence="1">
    <location>
        <begin position="293"/>
        <end position="312"/>
    </location>
</feature>
<keyword evidence="1" id="KW-1133">Transmembrane helix</keyword>
<feature type="transmembrane region" description="Helical" evidence="1">
    <location>
        <begin position="15"/>
        <end position="35"/>
    </location>
</feature>
<sequence>MNITISYPQPSKSRIWLPPACYLLAALSIQVLIMLFHNQIFRDSTMNLGTLRDPVVLMLATSLLWISLRIILRRQHSFLMHHLLHQNKLCELRYFRRKSVNRLRNQLFIAAIASFTVLVANNENAMLAPYPNETSFTVITFLLLMVSGVFLYQCATLPYFLRKQFLPVKIDNPAALKTSHQLHLISQLIILQVSFSLCLWQVVSAAIPALRWVALAFSALTLLIAIALIYQSAVEVKRARIYCESALQSNARKLHFLRNKGQYPEQALQLAIKKLLQQRSDLKAHRFSLTTSFQRYLIAGAFILLTVIWLLAG</sequence>
<feature type="transmembrane region" description="Helical" evidence="1">
    <location>
        <begin position="182"/>
        <end position="203"/>
    </location>
</feature>
<protein>
    <submittedName>
        <fullName evidence="2">Uncharacterized protein</fullName>
    </submittedName>
</protein>
<feature type="transmembrane region" description="Helical" evidence="1">
    <location>
        <begin position="209"/>
        <end position="230"/>
    </location>
</feature>
<dbReference type="AlphaFoldDB" id="A0A5B7YIB8"/>